<dbReference type="KEGG" id="knv:Pan216_27560"/>
<organism evidence="2 3">
    <name type="scientific">Kolteria novifilia</name>
    <dbReference type="NCBI Taxonomy" id="2527975"/>
    <lineage>
        <taxon>Bacteria</taxon>
        <taxon>Pseudomonadati</taxon>
        <taxon>Planctomycetota</taxon>
        <taxon>Planctomycetia</taxon>
        <taxon>Kolteriales</taxon>
        <taxon>Kolteriaceae</taxon>
        <taxon>Kolteria</taxon>
    </lineage>
</organism>
<accession>A0A518B4H8</accession>
<dbReference type="Proteomes" id="UP000317093">
    <property type="component" value="Chromosome"/>
</dbReference>
<dbReference type="AlphaFoldDB" id="A0A518B4H8"/>
<keyword evidence="1" id="KW-1133">Transmembrane helix</keyword>
<dbReference type="OrthoDB" id="240750at2"/>
<keyword evidence="1" id="KW-0472">Membrane</keyword>
<dbReference type="EMBL" id="CP036279">
    <property type="protein sequence ID" value="QDU61891.1"/>
    <property type="molecule type" value="Genomic_DNA"/>
</dbReference>
<gene>
    <name evidence="2" type="ORF">Pan216_27560</name>
</gene>
<evidence type="ECO:0000256" key="1">
    <source>
        <dbReference type="SAM" id="Phobius"/>
    </source>
</evidence>
<proteinExistence type="predicted"/>
<keyword evidence="1" id="KW-0812">Transmembrane</keyword>
<evidence type="ECO:0000313" key="2">
    <source>
        <dbReference type="EMBL" id="QDU61891.1"/>
    </source>
</evidence>
<reference evidence="2 3" key="1">
    <citation type="submission" date="2019-02" db="EMBL/GenBank/DDBJ databases">
        <title>Deep-cultivation of Planctomycetes and their phenomic and genomic characterization uncovers novel biology.</title>
        <authorList>
            <person name="Wiegand S."/>
            <person name="Jogler M."/>
            <person name="Boedeker C."/>
            <person name="Pinto D."/>
            <person name="Vollmers J."/>
            <person name="Rivas-Marin E."/>
            <person name="Kohn T."/>
            <person name="Peeters S.H."/>
            <person name="Heuer A."/>
            <person name="Rast P."/>
            <person name="Oberbeckmann S."/>
            <person name="Bunk B."/>
            <person name="Jeske O."/>
            <person name="Meyerdierks A."/>
            <person name="Storesund J.E."/>
            <person name="Kallscheuer N."/>
            <person name="Luecker S."/>
            <person name="Lage O.M."/>
            <person name="Pohl T."/>
            <person name="Merkel B.J."/>
            <person name="Hornburger P."/>
            <person name="Mueller R.-W."/>
            <person name="Bruemmer F."/>
            <person name="Labrenz M."/>
            <person name="Spormann A.M."/>
            <person name="Op den Camp H."/>
            <person name="Overmann J."/>
            <person name="Amann R."/>
            <person name="Jetten M.S.M."/>
            <person name="Mascher T."/>
            <person name="Medema M.H."/>
            <person name="Devos D.P."/>
            <person name="Kaster A.-K."/>
            <person name="Ovreas L."/>
            <person name="Rohde M."/>
            <person name="Galperin M.Y."/>
            <person name="Jogler C."/>
        </authorList>
    </citation>
    <scope>NUCLEOTIDE SEQUENCE [LARGE SCALE GENOMIC DNA]</scope>
    <source>
        <strain evidence="2 3">Pan216</strain>
    </source>
</reference>
<keyword evidence="3" id="KW-1185">Reference proteome</keyword>
<protein>
    <recommendedName>
        <fullName evidence="4">Methyltransferase domain protein</fullName>
    </recommendedName>
</protein>
<dbReference type="RefSeq" id="WP_145258427.1">
    <property type="nucleotide sequence ID" value="NZ_CP036279.1"/>
</dbReference>
<feature type="transmembrane region" description="Helical" evidence="1">
    <location>
        <begin position="21"/>
        <end position="40"/>
    </location>
</feature>
<name>A0A518B4H8_9BACT</name>
<sequence length="252" mass="27974">MEESTGQRSTLTKPRYSFLDLGLLAVLLLLALAFGVKPLVERIYLQPTPIAPVSLAPLAPKTGAKAYQNEYQFSDDMFTHNIPVWEAALAPYKGKPDLNYLEIGVHEGRSVMWMLENVLTDPTSRLTGIDVFADEYKGVKGGYKAVYLANLEAAGASDRATTIESFSQLALRELPLDSFDIIYIDGSHANDDVLEDAILSSRLLKKGGLMIFDDYGGEHGHPKFGIDTFYEIYGDDYDTLHNGYQIILRKKA</sequence>
<evidence type="ECO:0008006" key="4">
    <source>
        <dbReference type="Google" id="ProtNLM"/>
    </source>
</evidence>
<dbReference type="Pfam" id="PF13578">
    <property type="entry name" value="Methyltransf_24"/>
    <property type="match status" value="1"/>
</dbReference>
<dbReference type="SUPFAM" id="SSF53335">
    <property type="entry name" value="S-adenosyl-L-methionine-dependent methyltransferases"/>
    <property type="match status" value="1"/>
</dbReference>
<evidence type="ECO:0000313" key="3">
    <source>
        <dbReference type="Proteomes" id="UP000317093"/>
    </source>
</evidence>
<dbReference type="Gene3D" id="3.40.50.150">
    <property type="entry name" value="Vaccinia Virus protein VP39"/>
    <property type="match status" value="1"/>
</dbReference>
<dbReference type="InterPro" id="IPR029063">
    <property type="entry name" value="SAM-dependent_MTases_sf"/>
</dbReference>